<sequence length="39" mass="4640">MDLGFKSLQVLRSTVVKSKKIDKLDKDLQDEWDRVYQTI</sequence>
<protein>
    <submittedName>
        <fullName evidence="1">Uncharacterized protein</fullName>
    </submittedName>
</protein>
<dbReference type="EMBL" id="LT854705">
    <property type="protein sequence ID" value="SMS15095.1"/>
    <property type="molecule type" value="Genomic_DNA"/>
</dbReference>
<organism evidence="1 2">
    <name type="scientific">Levilactobacillus zymae</name>
    <dbReference type="NCBI Taxonomy" id="267363"/>
    <lineage>
        <taxon>Bacteria</taxon>
        <taxon>Bacillati</taxon>
        <taxon>Bacillota</taxon>
        <taxon>Bacilli</taxon>
        <taxon>Lactobacillales</taxon>
        <taxon>Lactobacillaceae</taxon>
        <taxon>Levilactobacillus</taxon>
    </lineage>
</organism>
<evidence type="ECO:0000313" key="1">
    <source>
        <dbReference type="EMBL" id="SMS15095.1"/>
    </source>
</evidence>
<evidence type="ECO:0000313" key="2">
    <source>
        <dbReference type="Proteomes" id="UP000195412"/>
    </source>
</evidence>
<dbReference type="AlphaFoldDB" id="A0A1Y6JYZ6"/>
<proteinExistence type="predicted"/>
<name>A0A1Y6JYZ6_9LACO</name>
<dbReference type="KEGG" id="lzy:LZ3411_2045"/>
<accession>A0A1Y6JYZ6</accession>
<dbReference type="Proteomes" id="UP000195412">
    <property type="component" value="Chromosome I"/>
</dbReference>
<reference evidence="2" key="1">
    <citation type="submission" date="2017-05" db="EMBL/GenBank/DDBJ databases">
        <authorList>
            <person name="Papadimitriou K."/>
        </authorList>
    </citation>
    <scope>NUCLEOTIDE SEQUENCE [LARGE SCALE GENOMIC DNA]</scope>
    <source>
        <strain evidence="2">ACA-DC 3411</strain>
    </source>
</reference>
<gene>
    <name evidence="1" type="ORF">LZ3411_2045</name>
</gene>